<dbReference type="Gene3D" id="3.30.70.1320">
    <property type="entry name" value="Multidrug efflux transporter AcrB pore domain like"/>
    <property type="match status" value="1"/>
</dbReference>
<feature type="transmembrane region" description="Helical" evidence="1">
    <location>
        <begin position="363"/>
        <end position="383"/>
    </location>
</feature>
<accession>A0A1E3X9G3</accession>
<dbReference type="PRINTS" id="PR00702">
    <property type="entry name" value="ACRIFLAVINRP"/>
</dbReference>
<dbReference type="PANTHER" id="PTHR32063">
    <property type="match status" value="1"/>
</dbReference>
<feature type="transmembrane region" description="Helical" evidence="1">
    <location>
        <begin position="985"/>
        <end position="1006"/>
    </location>
</feature>
<keyword evidence="1" id="KW-0812">Transmembrane</keyword>
<dbReference type="PATRIC" id="fig|1872076.5.peg.3849"/>
<feature type="transmembrane region" description="Helical" evidence="1">
    <location>
        <begin position="905"/>
        <end position="929"/>
    </location>
</feature>
<dbReference type="Gene3D" id="1.20.1640.10">
    <property type="entry name" value="Multidrug efflux transporter AcrB transmembrane domain"/>
    <property type="match status" value="2"/>
</dbReference>
<feature type="transmembrane region" description="Helical" evidence="1">
    <location>
        <begin position="879"/>
        <end position="898"/>
    </location>
</feature>
<feature type="transmembrane region" description="Helical" evidence="1">
    <location>
        <begin position="389"/>
        <end position="413"/>
    </location>
</feature>
<feature type="transmembrane region" description="Helical" evidence="1">
    <location>
        <begin position="935"/>
        <end position="956"/>
    </location>
</feature>
<dbReference type="Pfam" id="PF00873">
    <property type="entry name" value="ACR_tran"/>
    <property type="match status" value="1"/>
</dbReference>
<organism evidence="2 3">
    <name type="scientific">Candidatus Scalindua rubra</name>
    <dbReference type="NCBI Taxonomy" id="1872076"/>
    <lineage>
        <taxon>Bacteria</taxon>
        <taxon>Pseudomonadati</taxon>
        <taxon>Planctomycetota</taxon>
        <taxon>Candidatus Brocadiia</taxon>
        <taxon>Candidatus Brocadiales</taxon>
        <taxon>Candidatus Scalinduaceae</taxon>
        <taxon>Candidatus Scalindua</taxon>
    </lineage>
</organism>
<sequence>MKIIEFSTHNPVKVTVGAIFVLLFGLIALFRIPVQLVPDVEKPQITVETRWTGASPEEVEQEIIHEQEEMLKSVENLNKLTSKSFNGRGRILLEFDVGVDKATALLDVANKLEQVLEYPENVDEPVISTVNTSDRPIAWFTLRTLPGNDIEINTLKDFAEDYVESRFERVPGVANSNIYGGAEREMQVIINPHALASRQLTILDIRRALLSSNVNISGGDIDEEKNKFVVRTLGQFKSIEEIENQVIVRRDDIPVYVKDVAKVQLGYKKLQAFVRQKNEPSLAVNAQREVGANVLSVMAGLREACRELNVNLLKDMGLELEQVYDETEYIKSSIGLVRQNVVIGGILAVVVLLLFLRSWRSTLVIGLAIPISVVGTFLMITLLGRSLNVVSLAGIAFAVGMVVDSAIVVLENIYRHWQSGEAPFQAAYKGTTEVWGAVLASTLTTIGVFIPVIMVEQEVGQLFRDIALAISFAVGLSLIVAITVIPTAAARILSYGKKKQSTDQSNYPKNKPNLASFGSFLTNNIVRFIDFLTAGIIRRLITIVVLTVAALFLTWWMIPEMEYLPEGNRNMVLAIMLPPPGYSLEEQKAVGLIIEKELSPYWYVKKGSKEAKMLDGPPIKHSFYVSRGRTVFMGVLSEEPKRIKELIPVLQRVCDKIPGMITIVQQASLFERALSGGRTIDIELTGPDLNRLIFIGAQVFGQVRQMFPPGTQARPIPSLELGSPELKVRPRMEHSADLGLTAADIGYIVDALVDGAYAGDYWHHGDKIDLVISGQEEYVERTQDIGQIFIYTPSGHFVPLSTVADIQLGEGPEEIDHIERERSIEIQVIPPRTMPLERAVNLIDTQIIAPMKERGLFSGLYKAKQAGTADKLQEARKALQWNFILAIVISYLLMAALFESFLYPFVIMFSVPLAAVGGFAGLVLLNQFTLQPMDVLTMLGFVILIGIVINNAILIIHQTLNNMRDKGMESHQALIESVRTRIRPIFMSVGTTVFAMLPLVVFPGAGSELYRGLGSVIICGLIVSTIFTLFLIPSLFSLAMDVKMRVRHKKVVTQNHGNITD</sequence>
<comment type="caution">
    <text evidence="2">The sequence shown here is derived from an EMBL/GenBank/DDBJ whole genome shotgun (WGS) entry which is preliminary data.</text>
</comment>
<protein>
    <submittedName>
        <fullName evidence="2">Acriflavine resistance protein F</fullName>
    </submittedName>
</protein>
<feature type="transmembrane region" description="Helical" evidence="1">
    <location>
        <begin position="466"/>
        <end position="490"/>
    </location>
</feature>
<feature type="transmembrane region" description="Helical" evidence="1">
    <location>
        <begin position="336"/>
        <end position="356"/>
    </location>
</feature>
<dbReference type="GO" id="GO:0005886">
    <property type="term" value="C:plasma membrane"/>
    <property type="evidence" value="ECO:0007669"/>
    <property type="project" value="TreeGrafter"/>
</dbReference>
<dbReference type="InterPro" id="IPR027463">
    <property type="entry name" value="AcrB_DN_DC_subdom"/>
</dbReference>
<dbReference type="EMBL" id="MAYW01000104">
    <property type="protein sequence ID" value="ODS31634.1"/>
    <property type="molecule type" value="Genomic_DNA"/>
</dbReference>
<dbReference type="AlphaFoldDB" id="A0A1E3X9G3"/>
<proteinExistence type="predicted"/>
<gene>
    <name evidence="2" type="primary">acrF</name>
    <name evidence="2" type="ORF">SCARUB_03240</name>
</gene>
<dbReference type="InterPro" id="IPR001036">
    <property type="entry name" value="Acrflvin-R"/>
</dbReference>
<name>A0A1E3X9G3_9BACT</name>
<dbReference type="Proteomes" id="UP000094056">
    <property type="component" value="Unassembled WGS sequence"/>
</dbReference>
<feature type="transmembrane region" description="Helical" evidence="1">
    <location>
        <begin position="434"/>
        <end position="454"/>
    </location>
</feature>
<dbReference type="Gene3D" id="3.30.70.1440">
    <property type="entry name" value="Multidrug efflux transporter AcrB pore domain"/>
    <property type="match status" value="1"/>
</dbReference>
<evidence type="ECO:0000313" key="2">
    <source>
        <dbReference type="EMBL" id="ODS31634.1"/>
    </source>
</evidence>
<feature type="transmembrane region" description="Helical" evidence="1">
    <location>
        <begin position="540"/>
        <end position="558"/>
    </location>
</feature>
<feature type="transmembrane region" description="Helical" evidence="1">
    <location>
        <begin position="12"/>
        <end position="32"/>
    </location>
</feature>
<dbReference type="SUPFAM" id="SSF82714">
    <property type="entry name" value="Multidrug efflux transporter AcrB TolC docking domain, DN and DC subdomains"/>
    <property type="match status" value="2"/>
</dbReference>
<dbReference type="Gene3D" id="3.30.70.1430">
    <property type="entry name" value="Multidrug efflux transporter AcrB pore domain"/>
    <property type="match status" value="2"/>
</dbReference>
<reference evidence="2 3" key="1">
    <citation type="submission" date="2016-07" db="EMBL/GenBank/DDBJ databases">
        <title>Draft genome of Scalindua rubra, obtained from a brine-seawater interface in the Red Sea, sheds light on salt adaptation in anammox bacteria.</title>
        <authorList>
            <person name="Speth D.R."/>
            <person name="Lagkouvardos I."/>
            <person name="Wang Y."/>
            <person name="Qian P.-Y."/>
            <person name="Dutilh B.E."/>
            <person name="Jetten M.S."/>
        </authorList>
    </citation>
    <scope>NUCLEOTIDE SEQUENCE [LARGE SCALE GENOMIC DNA]</scope>
    <source>
        <strain evidence="2">BSI-1</strain>
    </source>
</reference>
<dbReference type="SUPFAM" id="SSF82693">
    <property type="entry name" value="Multidrug efflux transporter AcrB pore domain, PN1, PN2, PC1 and PC2 subdomains"/>
    <property type="match status" value="2"/>
</dbReference>
<keyword evidence="1" id="KW-1133">Transmembrane helix</keyword>
<evidence type="ECO:0000313" key="3">
    <source>
        <dbReference type="Proteomes" id="UP000094056"/>
    </source>
</evidence>
<dbReference type="Gene3D" id="3.30.2090.10">
    <property type="entry name" value="Multidrug efflux transporter AcrB TolC docking domain, DN and DC subdomains"/>
    <property type="match status" value="2"/>
</dbReference>
<evidence type="ECO:0000256" key="1">
    <source>
        <dbReference type="SAM" id="Phobius"/>
    </source>
</evidence>
<dbReference type="GO" id="GO:0042910">
    <property type="term" value="F:xenobiotic transmembrane transporter activity"/>
    <property type="evidence" value="ECO:0007669"/>
    <property type="project" value="TreeGrafter"/>
</dbReference>
<dbReference type="SUPFAM" id="SSF82866">
    <property type="entry name" value="Multidrug efflux transporter AcrB transmembrane domain"/>
    <property type="match status" value="2"/>
</dbReference>
<dbReference type="PANTHER" id="PTHR32063:SF0">
    <property type="entry name" value="SWARMING MOTILITY PROTEIN SWRC"/>
    <property type="match status" value="1"/>
</dbReference>
<feature type="transmembrane region" description="Helical" evidence="1">
    <location>
        <begin position="1012"/>
        <end position="1040"/>
    </location>
</feature>
<keyword evidence="1" id="KW-0472">Membrane</keyword>